<dbReference type="EMBL" id="JZUY01000043">
    <property type="protein sequence ID" value="KLC04229.1"/>
    <property type="molecule type" value="Genomic_DNA"/>
</dbReference>
<dbReference type="InterPro" id="IPR036188">
    <property type="entry name" value="FAD/NAD-bd_sf"/>
</dbReference>
<reference evidence="4 6" key="2">
    <citation type="submission" date="2018-02" db="EMBL/GenBank/DDBJ databases">
        <title>Characterization of Xanthomonas diversity in transplant houses and field plants.</title>
        <authorList>
            <person name="Abrahamian P."/>
            <person name="Timilsina S."/>
            <person name="Minsavage G.V."/>
            <person name="Goss E.M."/>
            <person name="Jones J.B."/>
            <person name="Vallad G.E."/>
        </authorList>
    </citation>
    <scope>NUCLEOTIDE SEQUENCE [LARGE SCALE GENOMIC DNA]</scope>
    <source>
        <strain evidence="4 6">GEV2132</strain>
    </source>
</reference>
<evidence type="ECO:0000313" key="5">
    <source>
        <dbReference type="Proteomes" id="UP000035369"/>
    </source>
</evidence>
<sequence length="435" mass="49377">MSRFAIVGSGPMGLMAAMELLKKGHQVDVYERDDRIGGMSADFDFDGLRIERYYHFICKTDFPLFKLLEELKLSDRLHWTDTKMGYYYQGKLHKWGTPFALLGFPHLGLVDKIRYALHVMHTKGISDWTALDKENARDWITRWIGPKAYKVMWEKAFALKFFEYQNELSASWIGTRIKRVALSRRNLFNESIGYLEGGSAVLLERMAAEVARLGGRILLSQPIEEVASVDGKVTGIRTRDGHHAYDGVVSTAPIQYVPGMVPGLPKTFADQVSAIENIPVACVILKLSKPVSENFWMNISDDRISIPGLIEYSNLNPGKGPGEHIVYAPYYMPKTHPKWQWSNQQLIDEVVSYLPMINPDFKPEWIRATHCHRYEYAQTICPPGFQNMLPSMSTPLQGFYMADTAYYYPEDRSINESILVGATLAAQASNRASPT</sequence>
<dbReference type="PRINTS" id="PR00419">
    <property type="entry name" value="ADXRDTASE"/>
</dbReference>
<dbReference type="InterPro" id="IPR002937">
    <property type="entry name" value="Amino_oxidase"/>
</dbReference>
<evidence type="ECO:0000259" key="1">
    <source>
        <dbReference type="Pfam" id="PF01593"/>
    </source>
</evidence>
<dbReference type="KEGG" id="xpe:BJD13_21155"/>
<comment type="caution">
    <text evidence="3">The sequence shown here is derived from an EMBL/GenBank/DDBJ whole genome shotgun (WGS) entry which is preliminary data.</text>
</comment>
<dbReference type="Pfam" id="PF01593">
    <property type="entry name" value="Amino_oxidase"/>
    <property type="match status" value="1"/>
</dbReference>
<proteinExistence type="predicted"/>
<dbReference type="EMBL" id="PUUL01000026">
    <property type="protein sequence ID" value="RXD55900.1"/>
    <property type="molecule type" value="Genomic_DNA"/>
</dbReference>
<dbReference type="AlphaFoldDB" id="A0A0G8VG16"/>
<dbReference type="Proteomes" id="UP000035369">
    <property type="component" value="Unassembled WGS sequence"/>
</dbReference>
<dbReference type="PANTHER" id="PTHR42923:SF46">
    <property type="entry name" value="AMINE OXIDASE"/>
    <property type="match status" value="1"/>
</dbReference>
<reference evidence="3 7" key="3">
    <citation type="submission" date="2019-11" db="EMBL/GenBank/DDBJ databases">
        <title>Genome-resolved metagenomics to study the prevalence of co-infection and intraspecific heterogeneity among plant pathogen metapopulations.</title>
        <authorList>
            <person name="Newberry E."/>
            <person name="Bhandari R."/>
            <person name="Kemble J."/>
            <person name="Sikora E."/>
            <person name="Potnis N."/>
        </authorList>
    </citation>
    <scope>NUCLEOTIDE SEQUENCE [LARGE SCALE GENOMIC DNA]</scope>
    <source>
        <strain evidence="3">Xp_Tom_Tuscaloosa_18b</strain>
    </source>
</reference>
<name>A0A0G8VG16_XANPE</name>
<feature type="domain" description="Amine oxidase" evidence="1">
    <location>
        <begin position="13"/>
        <end position="405"/>
    </location>
</feature>
<evidence type="ECO:0000313" key="4">
    <source>
        <dbReference type="EMBL" id="RXD55900.1"/>
    </source>
</evidence>
<dbReference type="PANTHER" id="PTHR42923">
    <property type="entry name" value="PROTOPORPHYRINOGEN OXIDASE"/>
    <property type="match status" value="1"/>
</dbReference>
<protein>
    <submittedName>
        <fullName evidence="3">NAD(P)/FAD-dependent oxidoreductase</fullName>
    </submittedName>
</protein>
<dbReference type="Gene3D" id="3.50.50.60">
    <property type="entry name" value="FAD/NAD(P)-binding domain"/>
    <property type="match status" value="1"/>
</dbReference>
<dbReference type="SUPFAM" id="SSF51905">
    <property type="entry name" value="FAD/NAD(P)-binding domain"/>
    <property type="match status" value="1"/>
</dbReference>
<dbReference type="InterPro" id="IPR050464">
    <property type="entry name" value="Zeta_carotene_desat/Oxidored"/>
</dbReference>
<dbReference type="RefSeq" id="WP_033479208.1">
    <property type="nucleotide sequence ID" value="NZ_CP018475.1"/>
</dbReference>
<evidence type="ECO:0000313" key="7">
    <source>
        <dbReference type="Proteomes" id="UP000471082"/>
    </source>
</evidence>
<evidence type="ECO:0000313" key="3">
    <source>
        <dbReference type="EMBL" id="NEL75341.1"/>
    </source>
</evidence>
<dbReference type="NCBIfam" id="NF005560">
    <property type="entry name" value="PRK07233.1"/>
    <property type="match status" value="1"/>
</dbReference>
<dbReference type="Proteomes" id="UP000289372">
    <property type="component" value="Unassembled WGS sequence"/>
</dbReference>
<reference evidence="2 5" key="1">
    <citation type="submission" date="2015-02" db="EMBL/GenBank/DDBJ databases">
        <title>Whole genome sequencing of multiple isolates of three species of pepper and tomato-infecting xanthomonads reveals genetic diversity in field strains and pinpoints effectors responsible for host specificity.</title>
        <authorList>
            <person name="Schwartz A."/>
            <person name="Dahlbeck D."/>
            <person name="Staskawicz B."/>
            <person name="Bart R."/>
            <person name="Potnis N."/>
            <person name="Minsavage G."/>
            <person name="Timilsina S."/>
            <person name="Goss E."/>
            <person name="Jones J."/>
            <person name="Vallad G."/>
            <person name="Barak J."/>
            <person name="Miller S."/>
            <person name="Ritchie D."/>
            <person name="Martins J.Jr."/>
            <person name="Patane J.S."/>
            <person name="Setubal J.C."/>
        </authorList>
    </citation>
    <scope>NUCLEOTIDE SEQUENCE [LARGE SCALE GENOMIC DNA]</scope>
    <source>
        <strain evidence="2 5">Xp3-15</strain>
    </source>
</reference>
<dbReference type="GeneID" id="61776113"/>
<organism evidence="3 7">
    <name type="scientific">Xanthomonas perforans</name>
    <dbReference type="NCBI Taxonomy" id="442694"/>
    <lineage>
        <taxon>Bacteria</taxon>
        <taxon>Pseudomonadati</taxon>
        <taxon>Pseudomonadota</taxon>
        <taxon>Gammaproteobacteria</taxon>
        <taxon>Lysobacterales</taxon>
        <taxon>Lysobacteraceae</taxon>
        <taxon>Xanthomonas</taxon>
    </lineage>
</organism>
<accession>A0A0G8VG16</accession>
<gene>
    <name evidence="4" type="ORF">DB769_04920</name>
    <name evidence="3" type="ORF">G3W61_03570</name>
    <name evidence="2" type="ORF">XP315_14415</name>
</gene>
<dbReference type="Proteomes" id="UP000471082">
    <property type="component" value="Unassembled WGS sequence"/>
</dbReference>
<evidence type="ECO:0000313" key="6">
    <source>
        <dbReference type="Proteomes" id="UP000289372"/>
    </source>
</evidence>
<keyword evidence="5" id="KW-1185">Reference proteome</keyword>
<dbReference type="EMBL" id="JAAGYU010000009">
    <property type="protein sequence ID" value="NEL75341.1"/>
    <property type="molecule type" value="Genomic_DNA"/>
</dbReference>
<evidence type="ECO:0000313" key="2">
    <source>
        <dbReference type="EMBL" id="KLC04229.1"/>
    </source>
</evidence>
<dbReference type="GO" id="GO:0016491">
    <property type="term" value="F:oxidoreductase activity"/>
    <property type="evidence" value="ECO:0007669"/>
    <property type="project" value="InterPro"/>
</dbReference>